<reference evidence="13" key="1">
    <citation type="submission" date="2020-08" db="EMBL/GenBank/DDBJ databases">
        <title>Multicomponent nature underlies the extraordinary mechanical properties of spider dragline silk.</title>
        <authorList>
            <person name="Kono N."/>
            <person name="Nakamura H."/>
            <person name="Mori M."/>
            <person name="Yoshida Y."/>
            <person name="Ohtoshi R."/>
            <person name="Malay A.D."/>
            <person name="Moran D.A.P."/>
            <person name="Tomita M."/>
            <person name="Numata K."/>
            <person name="Arakawa K."/>
        </authorList>
    </citation>
    <scope>NUCLEOTIDE SEQUENCE</scope>
</reference>
<dbReference type="PROSITE" id="PS50088">
    <property type="entry name" value="ANK_REPEAT"/>
    <property type="match status" value="3"/>
</dbReference>
<evidence type="ECO:0000313" key="14">
    <source>
        <dbReference type="Proteomes" id="UP000886998"/>
    </source>
</evidence>
<dbReference type="AlphaFoldDB" id="A0A8X6YC22"/>
<evidence type="ECO:0000313" key="13">
    <source>
        <dbReference type="EMBL" id="GFY66824.1"/>
    </source>
</evidence>
<keyword evidence="14" id="KW-1185">Reference proteome</keyword>
<keyword evidence="10" id="KW-0472">Membrane</keyword>
<keyword evidence="5" id="KW-1052">Target cell membrane</keyword>
<evidence type="ECO:0000256" key="3">
    <source>
        <dbReference type="ARBA" id="ARBA00022483"/>
    </source>
</evidence>
<keyword evidence="10" id="KW-1053">Target membrane</keyword>
<evidence type="ECO:0000256" key="4">
    <source>
        <dbReference type="ARBA" id="ARBA00022525"/>
    </source>
</evidence>
<keyword evidence="7" id="KW-0528">Neurotoxin</keyword>
<evidence type="ECO:0000256" key="10">
    <source>
        <dbReference type="ARBA" id="ARBA00023298"/>
    </source>
</evidence>
<dbReference type="GO" id="GO:0017020">
    <property type="term" value="F:myosin phosphatase regulator activity"/>
    <property type="evidence" value="ECO:0007669"/>
    <property type="project" value="TreeGrafter"/>
</dbReference>
<dbReference type="InterPro" id="IPR002110">
    <property type="entry name" value="Ankyrin_rpt"/>
</dbReference>
<evidence type="ECO:0000256" key="1">
    <source>
        <dbReference type="ARBA" id="ARBA00004175"/>
    </source>
</evidence>
<feature type="compositionally biased region" description="Basic and acidic residues" evidence="12">
    <location>
        <begin position="383"/>
        <end position="398"/>
    </location>
</feature>
<evidence type="ECO:0000256" key="11">
    <source>
        <dbReference type="PROSITE-ProRule" id="PRU00023"/>
    </source>
</evidence>
<feature type="compositionally biased region" description="Low complexity" evidence="12">
    <location>
        <begin position="273"/>
        <end position="283"/>
    </location>
</feature>
<feature type="compositionally biased region" description="Basic and acidic residues" evidence="12">
    <location>
        <begin position="285"/>
        <end position="310"/>
    </location>
</feature>
<keyword evidence="3" id="KW-0268">Exocytosis</keyword>
<dbReference type="PROSITE" id="PS50297">
    <property type="entry name" value="ANK_REP_REGION"/>
    <property type="match status" value="3"/>
</dbReference>
<proteinExistence type="predicted"/>
<gene>
    <name evidence="13" type="primary">PPP1R16A</name>
    <name evidence="13" type="ORF">TNIN_8301</name>
</gene>
<keyword evidence="9" id="KW-0638">Presynaptic neurotoxin</keyword>
<keyword evidence="8" id="KW-0677">Repeat</keyword>
<name>A0A8X6YC22_9ARAC</name>
<dbReference type="GO" id="GO:0044231">
    <property type="term" value="C:host cell presynaptic membrane"/>
    <property type="evidence" value="ECO:0007669"/>
    <property type="project" value="UniProtKB-KW"/>
</dbReference>
<keyword evidence="4" id="KW-0964">Secreted</keyword>
<keyword evidence="6" id="KW-0800">Toxin</keyword>
<dbReference type="PANTHER" id="PTHR24179">
    <property type="entry name" value="PROTEIN PHOSPHATASE 1 REGULATORY SUBUNIT 12"/>
    <property type="match status" value="1"/>
</dbReference>
<feature type="repeat" description="ANK" evidence="11">
    <location>
        <begin position="86"/>
        <end position="118"/>
    </location>
</feature>
<feature type="repeat" description="ANK" evidence="11">
    <location>
        <begin position="200"/>
        <end position="232"/>
    </location>
</feature>
<evidence type="ECO:0000256" key="7">
    <source>
        <dbReference type="ARBA" id="ARBA00022699"/>
    </source>
</evidence>
<feature type="region of interest" description="Disordered" evidence="12">
    <location>
        <begin position="256"/>
        <end position="326"/>
    </location>
</feature>
<organism evidence="13 14">
    <name type="scientific">Trichonephila inaurata madagascariensis</name>
    <dbReference type="NCBI Taxonomy" id="2747483"/>
    <lineage>
        <taxon>Eukaryota</taxon>
        <taxon>Metazoa</taxon>
        <taxon>Ecdysozoa</taxon>
        <taxon>Arthropoda</taxon>
        <taxon>Chelicerata</taxon>
        <taxon>Arachnida</taxon>
        <taxon>Araneae</taxon>
        <taxon>Araneomorphae</taxon>
        <taxon>Entelegynae</taxon>
        <taxon>Araneoidea</taxon>
        <taxon>Nephilidae</taxon>
        <taxon>Trichonephila</taxon>
        <taxon>Trichonephila inaurata</taxon>
    </lineage>
</organism>
<dbReference type="InterPro" id="IPR051226">
    <property type="entry name" value="PP1_Regulatory_Subunit"/>
</dbReference>
<evidence type="ECO:0000256" key="6">
    <source>
        <dbReference type="ARBA" id="ARBA00022656"/>
    </source>
</evidence>
<keyword evidence="11" id="KW-0040">ANK repeat</keyword>
<comment type="subcellular location">
    <subcellularLocation>
        <location evidence="2">Secreted</location>
    </subcellularLocation>
    <subcellularLocation>
        <location evidence="1">Target cell membrane</location>
    </subcellularLocation>
</comment>
<evidence type="ECO:0000256" key="12">
    <source>
        <dbReference type="SAM" id="MobiDB-lite"/>
    </source>
</evidence>
<evidence type="ECO:0000256" key="5">
    <source>
        <dbReference type="ARBA" id="ARBA00022537"/>
    </source>
</evidence>
<dbReference type="PANTHER" id="PTHR24179:SF29">
    <property type="entry name" value="LD46604P"/>
    <property type="match status" value="1"/>
</dbReference>
<dbReference type="GO" id="GO:0004857">
    <property type="term" value="F:enzyme inhibitor activity"/>
    <property type="evidence" value="ECO:0007669"/>
    <property type="project" value="TreeGrafter"/>
</dbReference>
<protein>
    <submittedName>
        <fullName evidence="13">Protein phosphatase 1 regulatory subunit 16A</fullName>
    </submittedName>
</protein>
<dbReference type="GO" id="GO:0006887">
    <property type="term" value="P:exocytosis"/>
    <property type="evidence" value="ECO:0007669"/>
    <property type="project" value="UniProtKB-KW"/>
</dbReference>
<dbReference type="GO" id="GO:0090729">
    <property type="term" value="F:toxin activity"/>
    <property type="evidence" value="ECO:0007669"/>
    <property type="project" value="UniProtKB-KW"/>
</dbReference>
<dbReference type="Proteomes" id="UP000886998">
    <property type="component" value="Unassembled WGS sequence"/>
</dbReference>
<dbReference type="PRINTS" id="PR01415">
    <property type="entry name" value="ANKYRIN"/>
</dbReference>
<sequence>MTTQERLKLAKRRRMQQLKKWSQREKEYNSNKRKKEILLAKKGKRTDYKVHFVPSVMLLEAAARNDIEEVRRLLMLQVSPDSTNEDGLTALHQCCIDDSEEMMKLLLEFGANVNAKDSEQWTPFHAAATCITQEMIDQTRAATEIRMLNDLKILVEQGGNLDFVDKNSASPLHIAAANGYLSVLEFLLSHHVTIDVQDDDQWQPIHAAACWGHPDAIEMLVQAGADINAKTKNGETPYEISEDIEVRERIMQLKFEMETKKGSQSNRLRRSHSQNTRSQSIRRTSIREKVQISRREAREEARLRHEKEDGSNMLDDEELKSSLDSQEKEVIADSDVDLKDVDLSFIPLGGKDTLQRFRGKSACEALELGDSPKRTTSIFSSMCDKESVPNENSDKDTAAEIPPDSLPNGNGANLSEKPSQTKMTETTSIIQQKPGQSVNVEIHVTVNTSPTYGSGLADLKKQRCDQRSSIISNNSLLDANGKSMIQNGFFEGNTYDNNIPPSPSVLPRKFTGDPLEVVGEPKKKKGCCSLM</sequence>
<evidence type="ECO:0000256" key="9">
    <source>
        <dbReference type="ARBA" id="ARBA00023028"/>
    </source>
</evidence>
<evidence type="ECO:0000256" key="8">
    <source>
        <dbReference type="ARBA" id="ARBA00022737"/>
    </source>
</evidence>
<feature type="repeat" description="ANK" evidence="11">
    <location>
        <begin position="167"/>
        <end position="199"/>
    </location>
</feature>
<dbReference type="EMBL" id="BMAV01016255">
    <property type="protein sequence ID" value="GFY66824.1"/>
    <property type="molecule type" value="Genomic_DNA"/>
</dbReference>
<accession>A0A8X6YC22</accession>
<dbReference type="Gene3D" id="1.25.40.20">
    <property type="entry name" value="Ankyrin repeat-containing domain"/>
    <property type="match status" value="2"/>
</dbReference>
<feature type="region of interest" description="Disordered" evidence="12">
    <location>
        <begin position="374"/>
        <end position="433"/>
    </location>
</feature>
<evidence type="ECO:0000256" key="2">
    <source>
        <dbReference type="ARBA" id="ARBA00004613"/>
    </source>
</evidence>
<dbReference type="OrthoDB" id="19014at2759"/>
<comment type="caution">
    <text evidence="13">The sequence shown here is derived from an EMBL/GenBank/DDBJ whole genome shotgun (WGS) entry which is preliminary data.</text>
</comment>
<dbReference type="SUPFAM" id="SSF48403">
    <property type="entry name" value="Ankyrin repeat"/>
    <property type="match status" value="1"/>
</dbReference>
<dbReference type="Pfam" id="PF12796">
    <property type="entry name" value="Ank_2"/>
    <property type="match status" value="2"/>
</dbReference>
<dbReference type="GO" id="GO:0005737">
    <property type="term" value="C:cytoplasm"/>
    <property type="evidence" value="ECO:0007669"/>
    <property type="project" value="TreeGrafter"/>
</dbReference>
<dbReference type="FunFam" id="1.25.40.20:FF:000198">
    <property type="entry name" value="Myosin binding subunit, isoform P"/>
    <property type="match status" value="1"/>
</dbReference>
<dbReference type="GO" id="GO:0005576">
    <property type="term" value="C:extracellular region"/>
    <property type="evidence" value="ECO:0007669"/>
    <property type="project" value="UniProtKB-SubCell"/>
</dbReference>
<dbReference type="SMART" id="SM00248">
    <property type="entry name" value="ANK"/>
    <property type="match status" value="4"/>
</dbReference>
<dbReference type="InterPro" id="IPR036770">
    <property type="entry name" value="Ankyrin_rpt-contain_sf"/>
</dbReference>
<feature type="compositionally biased region" description="Polar residues" evidence="12">
    <location>
        <begin position="407"/>
        <end position="433"/>
    </location>
</feature>
<dbReference type="GO" id="GO:0044218">
    <property type="term" value="C:other organism cell membrane"/>
    <property type="evidence" value="ECO:0007669"/>
    <property type="project" value="UniProtKB-KW"/>
</dbReference>